<dbReference type="AlphaFoldDB" id="A0A5A7TH09"/>
<name>A0A5A7TH09_CUCMM</name>
<proteinExistence type="predicted"/>
<accession>A0A5A7TH09</accession>
<dbReference type="Proteomes" id="UP000321393">
    <property type="component" value="Unassembled WGS sequence"/>
</dbReference>
<dbReference type="OrthoDB" id="1747422at2759"/>
<evidence type="ECO:0000256" key="1">
    <source>
        <dbReference type="SAM" id="MobiDB-lite"/>
    </source>
</evidence>
<comment type="caution">
    <text evidence="2">The sequence shown here is derived from an EMBL/GenBank/DDBJ whole genome shotgun (WGS) entry which is preliminary data.</text>
</comment>
<feature type="region of interest" description="Disordered" evidence="1">
    <location>
        <begin position="227"/>
        <end position="265"/>
    </location>
</feature>
<sequence>MRCSLVHVFVTGGVYRWPVIAAFWNRRGLSTKKRNFIDRLSLGGGLRKNSLLATGEHIWRFFLRESLREKKSDVKIHENVLKMMNKIKPLFIELTKVIAVCRKADHYLEMSRCSQGRKIFFLFNCSSGARTRIGYAWRDLSYRAKNISNYDKYRIGGDHRLRRTVYFNDTIISELLDLFLLNPTIVYRMTINPMELAVFGISYSSHRSVSRDSENFRSSTKKGIVTTTQVARGRAGSEGSFSRQQAELEEASPSQRKPMLKGDRDLSPYLNMEEPRLKGRNQRKVLTLSPTLFSDDVPWAKGATLFFLQSFRSGQVASCLPSHPLEKLVAATRNAFLFLLDYRRTTAGKRCHCDLVPSVLLEFLEQGERVNLNVSENRKGRERITSAWLADTGHLGASSCYSFS</sequence>
<protein>
    <submittedName>
        <fullName evidence="2">Uncharacterized protein</fullName>
    </submittedName>
</protein>
<evidence type="ECO:0000313" key="2">
    <source>
        <dbReference type="EMBL" id="KAA0040735.1"/>
    </source>
</evidence>
<gene>
    <name evidence="2" type="ORF">E6C27_scaffold45541G00120</name>
</gene>
<reference evidence="2 3" key="1">
    <citation type="submission" date="2019-08" db="EMBL/GenBank/DDBJ databases">
        <title>Draft genome sequences of two oriental melons (Cucumis melo L. var makuwa).</title>
        <authorList>
            <person name="Kwon S.-Y."/>
        </authorList>
    </citation>
    <scope>NUCLEOTIDE SEQUENCE [LARGE SCALE GENOMIC DNA]</scope>
    <source>
        <strain evidence="3">cv. SW 3</strain>
        <tissue evidence="2">Leaf</tissue>
    </source>
</reference>
<organism evidence="2 3">
    <name type="scientific">Cucumis melo var. makuwa</name>
    <name type="common">Oriental melon</name>
    <dbReference type="NCBI Taxonomy" id="1194695"/>
    <lineage>
        <taxon>Eukaryota</taxon>
        <taxon>Viridiplantae</taxon>
        <taxon>Streptophyta</taxon>
        <taxon>Embryophyta</taxon>
        <taxon>Tracheophyta</taxon>
        <taxon>Spermatophyta</taxon>
        <taxon>Magnoliopsida</taxon>
        <taxon>eudicotyledons</taxon>
        <taxon>Gunneridae</taxon>
        <taxon>Pentapetalae</taxon>
        <taxon>rosids</taxon>
        <taxon>fabids</taxon>
        <taxon>Cucurbitales</taxon>
        <taxon>Cucurbitaceae</taxon>
        <taxon>Benincaseae</taxon>
        <taxon>Cucumis</taxon>
    </lineage>
</organism>
<evidence type="ECO:0000313" key="3">
    <source>
        <dbReference type="Proteomes" id="UP000321393"/>
    </source>
</evidence>
<dbReference type="EMBL" id="SSTE01017103">
    <property type="protein sequence ID" value="KAA0040735.1"/>
    <property type="molecule type" value="Genomic_DNA"/>
</dbReference>